<dbReference type="PANTHER" id="PTHR39329:SF1">
    <property type="entry name" value="ETHANOLAMINE AMMONIA-LYASE LARGE SUBUNIT"/>
    <property type="match status" value="1"/>
</dbReference>
<reference evidence="1" key="1">
    <citation type="submission" date="2019-08" db="EMBL/GenBank/DDBJ databases">
        <authorList>
            <person name="Kucharzyk K."/>
            <person name="Murdoch R.W."/>
            <person name="Higgins S."/>
            <person name="Loffler F."/>
        </authorList>
    </citation>
    <scope>NUCLEOTIDE SEQUENCE</scope>
</reference>
<proteinExistence type="predicted"/>
<dbReference type="GO" id="GO:0005829">
    <property type="term" value="C:cytosol"/>
    <property type="evidence" value="ECO:0007669"/>
    <property type="project" value="TreeGrafter"/>
</dbReference>
<dbReference type="GO" id="GO:0009350">
    <property type="term" value="C:ethanolamine ammonia-lyase complex"/>
    <property type="evidence" value="ECO:0007669"/>
    <property type="project" value="TreeGrafter"/>
</dbReference>
<dbReference type="AlphaFoldDB" id="A0A644XQ52"/>
<dbReference type="PANTHER" id="PTHR39329">
    <property type="entry name" value="ETHANOLAMINE AMMONIA-LYASE HEAVY CHAIN"/>
    <property type="match status" value="1"/>
</dbReference>
<dbReference type="InterPro" id="IPR010628">
    <property type="entry name" value="EutB"/>
</dbReference>
<dbReference type="InterPro" id="IPR044941">
    <property type="entry name" value="EutB_N_sf"/>
</dbReference>
<dbReference type="EMBL" id="VSSQ01002881">
    <property type="protein sequence ID" value="MPM17901.1"/>
    <property type="molecule type" value="Genomic_DNA"/>
</dbReference>
<name>A0A644XQ52_9ZZZZ</name>
<evidence type="ECO:0000313" key="1">
    <source>
        <dbReference type="EMBL" id="MPM17901.1"/>
    </source>
</evidence>
<dbReference type="Gene3D" id="1.10.220.70">
    <property type="entry name" value="lyase"/>
    <property type="match status" value="1"/>
</dbReference>
<dbReference type="Pfam" id="PF06751">
    <property type="entry name" value="EutB"/>
    <property type="match status" value="1"/>
</dbReference>
<dbReference type="GO" id="GO:0008851">
    <property type="term" value="F:ethanolamine ammonia-lyase activity"/>
    <property type="evidence" value="ECO:0007669"/>
    <property type="project" value="UniProtKB-EC"/>
</dbReference>
<gene>
    <name evidence="1" type="primary">eutB_4</name>
    <name evidence="1" type="ORF">SDC9_64301</name>
</gene>
<keyword evidence="1" id="KW-0456">Lyase</keyword>
<protein>
    <submittedName>
        <fullName evidence="1">Ethanolamine ammonia-lyase heavy chain</fullName>
        <ecNumber evidence="1">4.3.1.7</ecNumber>
    </submittedName>
</protein>
<dbReference type="InterPro" id="IPR013785">
    <property type="entry name" value="Aldolase_TIM"/>
</dbReference>
<dbReference type="GO" id="GO:0006520">
    <property type="term" value="P:amino acid metabolic process"/>
    <property type="evidence" value="ECO:0007669"/>
    <property type="project" value="InterPro"/>
</dbReference>
<dbReference type="EC" id="4.3.1.7" evidence="1"/>
<organism evidence="1">
    <name type="scientific">bioreactor metagenome</name>
    <dbReference type="NCBI Taxonomy" id="1076179"/>
    <lineage>
        <taxon>unclassified sequences</taxon>
        <taxon>metagenomes</taxon>
        <taxon>ecological metagenomes</taxon>
    </lineage>
</organism>
<dbReference type="Gene3D" id="3.20.20.70">
    <property type="entry name" value="Aldolase class I"/>
    <property type="match status" value="1"/>
</dbReference>
<accession>A0A644XQ52</accession>
<comment type="caution">
    <text evidence="1">The sequence shown here is derived from an EMBL/GenBank/DDBJ whole genome shotgun (WGS) entry which is preliminary data.</text>
</comment>
<dbReference type="Gene3D" id="2.30.170.30">
    <property type="entry name" value="ethanolamine ammonia-lyase heavy chain domain like"/>
    <property type="match status" value="1"/>
</dbReference>
<dbReference type="GO" id="GO:0046336">
    <property type="term" value="P:ethanolamine catabolic process"/>
    <property type="evidence" value="ECO:0007669"/>
    <property type="project" value="TreeGrafter"/>
</dbReference>
<sequence>MVLKTKLFGKVYQFKSILDVLAKAGPLKSGDQLMKTGAETEVERTAAKAVLAEMTIADLRNHPAVPYEEDEVTRVIQDDVNEPIYNQIKNWTIGELREYILDRKNSGAQILHISRGITAEVAAAVGKLMTNMDLVYSARKIRVITTCNTTLGHRGILGSRLQPNHPSDDTEGIRLSVLEGLSYGIGDVCIGINPVSDTIESTTRNLNMLHEVKEALQIPTQTVMLSHITTQMECLRRGVPMDLIFESIGGTEKCNNTFGVNKALLEEAAEMLRTKGTATGPNVLYFETGQGPETVNGTHCGVDQVTLEARTLGYGKHFRPFCMNTITGFIGPEVEYNSCQSIRAGLENHFMGKLMGCPLGIDSSYASHVQGEFSDIDTLVMCASLAGANYWVGVPGGSECMVAAIEPSFHDVATVRDICGLHPVKEFEDWCKKWGILDSEGHLTEIAGDASIFM</sequence>
<dbReference type="InterPro" id="IPR044939">
    <property type="entry name" value="EutB_dom_2_sf"/>
</dbReference>